<dbReference type="OrthoDB" id="9790951at2"/>
<dbReference type="InterPro" id="IPR003646">
    <property type="entry name" value="SH3-like_bac-type"/>
</dbReference>
<evidence type="ECO:0000256" key="8">
    <source>
        <dbReference type="SAM" id="SignalP"/>
    </source>
</evidence>
<feature type="domain" description="SH3b" evidence="9">
    <location>
        <begin position="19"/>
        <end position="85"/>
    </location>
</feature>
<evidence type="ECO:0000256" key="7">
    <source>
        <dbReference type="SAM" id="Phobius"/>
    </source>
</evidence>
<evidence type="ECO:0000259" key="9">
    <source>
        <dbReference type="PROSITE" id="PS51781"/>
    </source>
</evidence>
<keyword evidence="4 7" id="KW-1133">Transmembrane helix</keyword>
<evidence type="ECO:0000256" key="3">
    <source>
        <dbReference type="ARBA" id="ARBA00022729"/>
    </source>
</evidence>
<dbReference type="STRING" id="716816.BST96_13415"/>
<comment type="subcellular location">
    <subcellularLocation>
        <location evidence="1">Membrane</location>
        <topology evidence="1">Single-pass membrane protein</topology>
    </subcellularLocation>
</comment>
<dbReference type="GO" id="GO:0016020">
    <property type="term" value="C:membrane"/>
    <property type="evidence" value="ECO:0007669"/>
    <property type="project" value="UniProtKB-SubCell"/>
</dbReference>
<keyword evidence="2 7" id="KW-0812">Transmembrane</keyword>
<accession>A0A1X9ND95</accession>
<dbReference type="InterPro" id="IPR016476">
    <property type="entry name" value="SH3_dom_pro"/>
</dbReference>
<organism evidence="10 11">
    <name type="scientific">Oceanicoccus sagamiensis</name>
    <dbReference type="NCBI Taxonomy" id="716816"/>
    <lineage>
        <taxon>Bacteria</taxon>
        <taxon>Pseudomonadati</taxon>
        <taxon>Pseudomonadota</taxon>
        <taxon>Gammaproteobacteria</taxon>
        <taxon>Cellvibrionales</taxon>
        <taxon>Spongiibacteraceae</taxon>
        <taxon>Oceanicoccus</taxon>
    </lineage>
</organism>
<protein>
    <submittedName>
        <fullName evidence="10">Peptide-binding protein</fullName>
    </submittedName>
</protein>
<feature type="signal peptide" evidence="8">
    <location>
        <begin position="1"/>
        <end position="19"/>
    </location>
</feature>
<dbReference type="NCBIfam" id="TIGR04211">
    <property type="entry name" value="SH3_and_anchor"/>
    <property type="match status" value="1"/>
</dbReference>
<proteinExistence type="predicted"/>
<reference evidence="10 11" key="1">
    <citation type="submission" date="2016-11" db="EMBL/GenBank/DDBJ databases">
        <title>Trade-off between light-utilization and light-protection in marine flavobacteria.</title>
        <authorList>
            <person name="Kumagai Y."/>
        </authorList>
    </citation>
    <scope>NUCLEOTIDE SEQUENCE [LARGE SCALE GENOMIC DNA]</scope>
    <source>
        <strain evidence="10 11">NBRC 107125</strain>
    </source>
</reference>
<evidence type="ECO:0000256" key="5">
    <source>
        <dbReference type="ARBA" id="ARBA00023136"/>
    </source>
</evidence>
<evidence type="ECO:0000256" key="1">
    <source>
        <dbReference type="ARBA" id="ARBA00004167"/>
    </source>
</evidence>
<sequence length="219" mass="24344">MKNLVLWLALFAASSQLYSQTLYVSDQLTVAMRSGQSNEYRIVKYLVSGTSLTQIGTSEDGSYIQVRTRKGIEGWVQNQDLSQQPSGRAMYKTAQGTIANLEGKNSALKQQLNEISSKHASTQDKLTSLTSNNNEVSKELENIKAISANAIQLNEDNQRLLEENQMLKNEVEVLSTDNQRLVDNQESDAFLNGAFAVLIGVMITLIVPRAWPKKSTDWA</sequence>
<evidence type="ECO:0000313" key="11">
    <source>
        <dbReference type="Proteomes" id="UP000193450"/>
    </source>
</evidence>
<evidence type="ECO:0000256" key="6">
    <source>
        <dbReference type="SAM" id="Coils"/>
    </source>
</evidence>
<evidence type="ECO:0000313" key="10">
    <source>
        <dbReference type="EMBL" id="ARN75024.1"/>
    </source>
</evidence>
<dbReference type="PROSITE" id="PS51781">
    <property type="entry name" value="SH3B"/>
    <property type="match status" value="1"/>
</dbReference>
<name>A0A1X9ND95_9GAMM</name>
<keyword evidence="6" id="KW-0175">Coiled coil</keyword>
<dbReference type="RefSeq" id="WP_085759192.1">
    <property type="nucleotide sequence ID" value="NZ_CP019343.1"/>
</dbReference>
<dbReference type="Proteomes" id="UP000193450">
    <property type="component" value="Chromosome"/>
</dbReference>
<evidence type="ECO:0000256" key="4">
    <source>
        <dbReference type="ARBA" id="ARBA00022989"/>
    </source>
</evidence>
<keyword evidence="3 8" id="KW-0732">Signal</keyword>
<dbReference type="EMBL" id="CP019343">
    <property type="protein sequence ID" value="ARN75024.1"/>
    <property type="molecule type" value="Genomic_DNA"/>
</dbReference>
<keyword evidence="11" id="KW-1185">Reference proteome</keyword>
<dbReference type="Gene3D" id="2.30.30.40">
    <property type="entry name" value="SH3 Domains"/>
    <property type="match status" value="1"/>
</dbReference>
<dbReference type="SMART" id="SM00287">
    <property type="entry name" value="SH3b"/>
    <property type="match status" value="1"/>
</dbReference>
<dbReference type="AlphaFoldDB" id="A0A1X9ND95"/>
<dbReference type="Pfam" id="PF08239">
    <property type="entry name" value="SH3_3"/>
    <property type="match status" value="1"/>
</dbReference>
<dbReference type="KEGG" id="osg:BST96_13415"/>
<feature type="coiled-coil region" evidence="6">
    <location>
        <begin position="91"/>
        <end position="184"/>
    </location>
</feature>
<feature type="transmembrane region" description="Helical" evidence="7">
    <location>
        <begin position="189"/>
        <end position="207"/>
    </location>
</feature>
<feature type="chain" id="PRO_5012417417" evidence="8">
    <location>
        <begin position="20"/>
        <end position="219"/>
    </location>
</feature>
<evidence type="ECO:0000256" key="2">
    <source>
        <dbReference type="ARBA" id="ARBA00022692"/>
    </source>
</evidence>
<gene>
    <name evidence="10" type="ORF">BST96_13415</name>
</gene>
<keyword evidence="5 7" id="KW-0472">Membrane</keyword>